<keyword evidence="2" id="KW-1185">Reference proteome</keyword>
<proteinExistence type="predicted"/>
<dbReference type="SUPFAM" id="SSF110087">
    <property type="entry name" value="DR1885-like metal-binding protein"/>
    <property type="match status" value="1"/>
</dbReference>
<dbReference type="PANTHER" id="PTHR36302">
    <property type="entry name" value="BLR7088 PROTEIN"/>
    <property type="match status" value="1"/>
</dbReference>
<organism evidence="1 2">
    <name type="scientific">Parahaliea aestuarii</name>
    <dbReference type="NCBI Taxonomy" id="1852021"/>
    <lineage>
        <taxon>Bacteria</taxon>
        <taxon>Pseudomonadati</taxon>
        <taxon>Pseudomonadota</taxon>
        <taxon>Gammaproteobacteria</taxon>
        <taxon>Cellvibrionales</taxon>
        <taxon>Halieaceae</taxon>
        <taxon>Parahaliea</taxon>
    </lineage>
</organism>
<evidence type="ECO:0000313" key="2">
    <source>
        <dbReference type="Proteomes" id="UP000321933"/>
    </source>
</evidence>
<dbReference type="Proteomes" id="UP000321933">
    <property type="component" value="Unassembled WGS sequence"/>
</dbReference>
<dbReference type="RefSeq" id="WP_148065815.1">
    <property type="nucleotide sequence ID" value="NZ_VRYZ01000009.1"/>
</dbReference>
<dbReference type="EMBL" id="VRYZ01000009">
    <property type="protein sequence ID" value="TXS89453.1"/>
    <property type="molecule type" value="Genomic_DNA"/>
</dbReference>
<dbReference type="Gene3D" id="2.60.40.1890">
    <property type="entry name" value="PCu(A)C copper chaperone"/>
    <property type="match status" value="1"/>
</dbReference>
<dbReference type="OrthoDB" id="9796962at2"/>
<dbReference type="InterPro" id="IPR058248">
    <property type="entry name" value="Lxx211020-like"/>
</dbReference>
<sequence>MRILPAIMAAALTTQYIPQAAAQLELSEAWVRALPPVQRNTAAYLHLSNTGESPVTVTGGNSPLAARVELHESTAADGMMRMRQLEVLTLAPGESLQLAPGGVHLMLLDLERMPAAGERVTLCLELAGGEEACTEAAVMRQAGGDHSHHH</sequence>
<dbReference type="InterPro" id="IPR007410">
    <property type="entry name" value="LpqE-like"/>
</dbReference>
<name>A0A5C8ZLV1_9GAMM</name>
<protein>
    <submittedName>
        <fullName evidence="1">Copper chaperone PCu(A)C</fullName>
    </submittedName>
</protein>
<gene>
    <name evidence="1" type="ORF">FVW59_18240</name>
</gene>
<dbReference type="AlphaFoldDB" id="A0A5C8ZLV1"/>
<dbReference type="Pfam" id="PF04314">
    <property type="entry name" value="PCuAC"/>
    <property type="match status" value="1"/>
</dbReference>
<comment type="caution">
    <text evidence="1">The sequence shown here is derived from an EMBL/GenBank/DDBJ whole genome shotgun (WGS) entry which is preliminary data.</text>
</comment>
<dbReference type="PANTHER" id="PTHR36302:SF1">
    <property type="entry name" value="COPPER CHAPERONE PCU(A)C"/>
    <property type="match status" value="1"/>
</dbReference>
<dbReference type="InterPro" id="IPR036182">
    <property type="entry name" value="PCuAC_sf"/>
</dbReference>
<accession>A0A5C8ZLV1</accession>
<evidence type="ECO:0000313" key="1">
    <source>
        <dbReference type="EMBL" id="TXS89453.1"/>
    </source>
</evidence>
<reference evidence="1 2" key="1">
    <citation type="submission" date="2019-08" db="EMBL/GenBank/DDBJ databases">
        <title>Parahaliea maris sp. nov., isolated from the surface seawater.</title>
        <authorList>
            <person name="Liu Y."/>
        </authorList>
    </citation>
    <scope>NUCLEOTIDE SEQUENCE [LARGE SCALE GENOMIC DNA]</scope>
    <source>
        <strain evidence="1 2">S2-26</strain>
    </source>
</reference>